<reference evidence="2 3" key="1">
    <citation type="submission" date="2018-04" db="EMBL/GenBank/DDBJ databases">
        <title>Genomic Encyclopedia of Archaeal and Bacterial Type Strains, Phase II (KMG-II): from individual species to whole genera.</title>
        <authorList>
            <person name="Goeker M."/>
        </authorList>
    </citation>
    <scope>NUCLEOTIDE SEQUENCE [LARGE SCALE GENOMIC DNA]</scope>
    <source>
        <strain evidence="2 3">DSM 26809</strain>
    </source>
</reference>
<evidence type="ECO:0000313" key="3">
    <source>
        <dbReference type="Proteomes" id="UP000244168"/>
    </source>
</evidence>
<dbReference type="InterPro" id="IPR025665">
    <property type="entry name" value="Beta-barrel_OMP_2"/>
</dbReference>
<dbReference type="EMBL" id="QAOQ01000001">
    <property type="protein sequence ID" value="PTR00970.1"/>
    <property type="molecule type" value="Genomic_DNA"/>
</dbReference>
<proteinExistence type="predicted"/>
<evidence type="ECO:0000313" key="2">
    <source>
        <dbReference type="EMBL" id="PTR00970.1"/>
    </source>
</evidence>
<dbReference type="Pfam" id="PF13568">
    <property type="entry name" value="OMP_b-brl_2"/>
    <property type="match status" value="1"/>
</dbReference>
<protein>
    <recommendedName>
        <fullName evidence="1">Outer membrane protein beta-barrel domain-containing protein</fullName>
    </recommendedName>
</protein>
<gene>
    <name evidence="2" type="ORF">C8P68_101200</name>
</gene>
<comment type="caution">
    <text evidence="2">The sequence shown here is derived from an EMBL/GenBank/DDBJ whole genome shotgun (WGS) entry which is preliminary data.</text>
</comment>
<keyword evidence="3" id="KW-1185">Reference proteome</keyword>
<dbReference type="AlphaFoldDB" id="A0A2T5JEV1"/>
<dbReference type="Proteomes" id="UP000244168">
    <property type="component" value="Unassembled WGS sequence"/>
</dbReference>
<name>A0A2T5JEV1_9SPHI</name>
<evidence type="ECO:0000259" key="1">
    <source>
        <dbReference type="Pfam" id="PF13568"/>
    </source>
</evidence>
<organism evidence="2 3">
    <name type="scientific">Mucilaginibacter yixingensis</name>
    <dbReference type="NCBI Taxonomy" id="1295612"/>
    <lineage>
        <taxon>Bacteria</taxon>
        <taxon>Pseudomonadati</taxon>
        <taxon>Bacteroidota</taxon>
        <taxon>Sphingobacteriia</taxon>
        <taxon>Sphingobacteriales</taxon>
        <taxon>Sphingobacteriaceae</taxon>
        <taxon>Mucilaginibacter</taxon>
    </lineage>
</organism>
<accession>A0A2T5JEV1</accession>
<feature type="domain" description="Outer membrane protein beta-barrel" evidence="1">
    <location>
        <begin position="27"/>
        <end position="217"/>
    </location>
</feature>
<sequence length="243" mass="27200">MLCGKISFAQQVVPAWGGGADQRDLSFGFTFQYVSNDYKIIKNPNWQAPYPDPVTGQTLVGPLASITSKSSPGLAVGFISRYSLTEHLEVRSTPLLVFSDRSLMFGYYSANANPSSEVTKDGFLERQVQTTMVEVPLTLKLKSDRLGNFRMYVMGGLKYSAAISTKKAERDLSPEDKLIKNASHFASYEAGIGCDIYFEFFKFSPELRISNSLGNIIVPDDTPYSRPIDKLFLHSLRFSFYFE</sequence>